<accession>A0AAW0BED9</accession>
<dbReference type="AlphaFoldDB" id="A0AAW0BED9"/>
<evidence type="ECO:0008006" key="3">
    <source>
        <dbReference type="Google" id="ProtNLM"/>
    </source>
</evidence>
<sequence>MTHVGGGAMGRRSPLDLPELLQSIISFLTDSTPDLLACALVARRWVYAAQSILFRAPHRTNAGLMRDYPEGVLSTFYDALINFPHLVQYVREFELNAGLLHPSWIQHLCSIPFTRLESVTLCMPAFAEMQNLLVPLVQQQNLQRLALTADTVFSECEPLSTLLPHCPPTTFRHLKLTSPPPFQRDPLSLISMPRLKSFVFTPMGSSGPTLHLALVLNLLDIPTLEALMVQSGRFVSIDWEEIPNTVRALSVDIDHASDCLNLARFRNLRVLRMYFDNLPPLVIFPTLQTITSSQHIDTIVVSFGYQYSSVDKGKCRELDSVLASLPLSGLRIVEIEQWTFWPSNFDISHLFPALSRKNLLRHVYRSHTLFEWWQETVDAL</sequence>
<dbReference type="InterPro" id="IPR036047">
    <property type="entry name" value="F-box-like_dom_sf"/>
</dbReference>
<reference evidence="1 2" key="1">
    <citation type="journal article" date="2024" name="J Genomics">
        <title>Draft genome sequencing and assembly of Favolaschia claudopus CIRM-BRFM 2984 isolated from oak limbs.</title>
        <authorList>
            <person name="Navarro D."/>
            <person name="Drula E."/>
            <person name="Chaduli D."/>
            <person name="Cazenave R."/>
            <person name="Ahrendt S."/>
            <person name="Wang J."/>
            <person name="Lipzen A."/>
            <person name="Daum C."/>
            <person name="Barry K."/>
            <person name="Grigoriev I.V."/>
            <person name="Favel A."/>
            <person name="Rosso M.N."/>
            <person name="Martin F."/>
        </authorList>
    </citation>
    <scope>NUCLEOTIDE SEQUENCE [LARGE SCALE GENOMIC DNA]</scope>
    <source>
        <strain evidence="1 2">CIRM-BRFM 2984</strain>
    </source>
</reference>
<dbReference type="SUPFAM" id="SSF81383">
    <property type="entry name" value="F-box domain"/>
    <property type="match status" value="1"/>
</dbReference>
<evidence type="ECO:0000313" key="2">
    <source>
        <dbReference type="Proteomes" id="UP001362999"/>
    </source>
</evidence>
<dbReference type="Proteomes" id="UP001362999">
    <property type="component" value="Unassembled WGS sequence"/>
</dbReference>
<gene>
    <name evidence="1" type="ORF">R3P38DRAFT_3532577</name>
</gene>
<comment type="caution">
    <text evidence="1">The sequence shown here is derived from an EMBL/GenBank/DDBJ whole genome shotgun (WGS) entry which is preliminary data.</text>
</comment>
<dbReference type="EMBL" id="JAWWNJ010000034">
    <property type="protein sequence ID" value="KAK7024804.1"/>
    <property type="molecule type" value="Genomic_DNA"/>
</dbReference>
<evidence type="ECO:0000313" key="1">
    <source>
        <dbReference type="EMBL" id="KAK7024804.1"/>
    </source>
</evidence>
<name>A0AAW0BED9_9AGAR</name>
<organism evidence="1 2">
    <name type="scientific">Favolaschia claudopus</name>
    <dbReference type="NCBI Taxonomy" id="2862362"/>
    <lineage>
        <taxon>Eukaryota</taxon>
        <taxon>Fungi</taxon>
        <taxon>Dikarya</taxon>
        <taxon>Basidiomycota</taxon>
        <taxon>Agaricomycotina</taxon>
        <taxon>Agaricomycetes</taxon>
        <taxon>Agaricomycetidae</taxon>
        <taxon>Agaricales</taxon>
        <taxon>Marasmiineae</taxon>
        <taxon>Mycenaceae</taxon>
        <taxon>Favolaschia</taxon>
    </lineage>
</organism>
<keyword evidence="2" id="KW-1185">Reference proteome</keyword>
<proteinExistence type="predicted"/>
<protein>
    <recommendedName>
        <fullName evidence="3">F-box domain-containing protein</fullName>
    </recommendedName>
</protein>